<sequence length="639" mass="72178">MHKSAIKTHLVRLIFSSIITFLLTLPFHYFFQIIAVSELRPASALPPALGLIFGPWGALGAAIGNLAADISIGYPPEIFLISFLAQFLYGYLPYKLWYTLDKKNPTFPRLNSVHNLIKFIIIIFISSLVMAGLLGLLMENLEISSLVSFTTLLFAFNNFDFSLMLGTLIIVGANLYGLSFYQPEISKKAKINPLIFDFLLILALIMGGVYAIYIIYSGTTNGELLVGITFYLLVMAYCFKPLSCKIDEKTSPVRISLTEKLIVMFIVIGALVTLLTAINSYYSITEIGSNLAEFWEAVYLNITLIITIFYISAIACLWYIEKQITQPIESISYLLSNYIRRQNKIDSQDITRYCKVYARTDTEVGILAHSFQQMVQDLEDYIENLKEATAQKERINAELNVAQKIQADMLPRKFPAFPERNEFEVYAANIPAREVGGDFYDFFLVDDNHLALVIGDVSGKGVPAALFMVIAKTLIKNQAQLDKTPSEVFNIVNNQLNEGNEESMFVTAWMGILEISTGKLTYVNAGHNPPLIKKGENDYKWLKSKPGFVLAGMEDILYQEQELILKTGDRIYLYTDGITEAINPQDELFGDSNLQYIMNNTYNLSLSETLSFVKGKIDSFVEDREQFDDITMMILEYKK</sequence>
<dbReference type="EMBL" id="CP058560">
    <property type="protein sequence ID" value="QUH22782.1"/>
    <property type="molecule type" value="Genomic_DNA"/>
</dbReference>
<dbReference type="OrthoDB" id="110858at2157"/>
<dbReference type="KEGG" id="meme:HYG87_02820"/>
<keyword evidence="3" id="KW-0472">Membrane</keyword>
<feature type="transmembrane region" description="Helical" evidence="3">
    <location>
        <begin position="78"/>
        <end position="98"/>
    </location>
</feature>
<dbReference type="RefSeq" id="WP_211533728.1">
    <property type="nucleotide sequence ID" value="NZ_CP058560.1"/>
</dbReference>
<evidence type="ECO:0000313" key="5">
    <source>
        <dbReference type="EMBL" id="QUH22782.1"/>
    </source>
</evidence>
<evidence type="ECO:0000256" key="2">
    <source>
        <dbReference type="SAM" id="Coils"/>
    </source>
</evidence>
<dbReference type="InterPro" id="IPR001932">
    <property type="entry name" value="PPM-type_phosphatase-like_dom"/>
</dbReference>
<feature type="transmembrane region" description="Helical" evidence="3">
    <location>
        <begin position="222"/>
        <end position="240"/>
    </location>
</feature>
<keyword evidence="3" id="KW-1133">Transmembrane helix</keyword>
<feature type="coiled-coil region" evidence="2">
    <location>
        <begin position="368"/>
        <end position="405"/>
    </location>
</feature>
<dbReference type="SMART" id="SM00331">
    <property type="entry name" value="PP2C_SIG"/>
    <property type="match status" value="1"/>
</dbReference>
<dbReference type="Gene3D" id="3.60.40.10">
    <property type="entry name" value="PPM-type phosphatase domain"/>
    <property type="match status" value="1"/>
</dbReference>
<dbReference type="Proteomes" id="UP000681041">
    <property type="component" value="Chromosome"/>
</dbReference>
<feature type="transmembrane region" description="Helical" evidence="3">
    <location>
        <begin position="48"/>
        <end position="72"/>
    </location>
</feature>
<evidence type="ECO:0000313" key="6">
    <source>
        <dbReference type="Proteomes" id="UP000681041"/>
    </source>
</evidence>
<dbReference type="InterPro" id="IPR052016">
    <property type="entry name" value="Bact_Sigma-Reg"/>
</dbReference>
<name>A0A8T8K4H1_9EURY</name>
<keyword evidence="2" id="KW-0175">Coiled coil</keyword>
<accession>A0A8T8K4H1</accession>
<dbReference type="GO" id="GO:0016791">
    <property type="term" value="F:phosphatase activity"/>
    <property type="evidence" value="ECO:0007669"/>
    <property type="project" value="TreeGrafter"/>
</dbReference>
<feature type="transmembrane region" description="Helical" evidence="3">
    <location>
        <begin position="261"/>
        <end position="278"/>
    </location>
</feature>
<dbReference type="InterPro" id="IPR036457">
    <property type="entry name" value="PPM-type-like_dom_sf"/>
</dbReference>
<evidence type="ECO:0000256" key="1">
    <source>
        <dbReference type="ARBA" id="ARBA00022801"/>
    </source>
</evidence>
<keyword evidence="3" id="KW-0812">Transmembrane</keyword>
<feature type="domain" description="PPM-type phosphatase" evidence="4">
    <location>
        <begin position="420"/>
        <end position="637"/>
    </location>
</feature>
<dbReference type="PANTHER" id="PTHR43156:SF2">
    <property type="entry name" value="STAGE II SPORULATION PROTEIN E"/>
    <property type="match status" value="1"/>
</dbReference>
<gene>
    <name evidence="5" type="ORF">HYG87_02820</name>
</gene>
<keyword evidence="6" id="KW-1185">Reference proteome</keyword>
<evidence type="ECO:0000256" key="3">
    <source>
        <dbReference type="SAM" id="Phobius"/>
    </source>
</evidence>
<protein>
    <submittedName>
        <fullName evidence="5">SpoIIE family protein phosphatase</fullName>
    </submittedName>
</protein>
<proteinExistence type="predicted"/>
<feature type="transmembrane region" description="Helical" evidence="3">
    <location>
        <begin position="119"/>
        <end position="141"/>
    </location>
</feature>
<dbReference type="Pfam" id="PF07228">
    <property type="entry name" value="SpoIIE"/>
    <property type="match status" value="1"/>
</dbReference>
<evidence type="ECO:0000259" key="4">
    <source>
        <dbReference type="SMART" id="SM00331"/>
    </source>
</evidence>
<dbReference type="GeneID" id="64819663"/>
<feature type="transmembrane region" description="Helical" evidence="3">
    <location>
        <begin position="161"/>
        <end position="182"/>
    </location>
</feature>
<dbReference type="PANTHER" id="PTHR43156">
    <property type="entry name" value="STAGE II SPORULATION PROTEIN E-RELATED"/>
    <property type="match status" value="1"/>
</dbReference>
<dbReference type="AlphaFoldDB" id="A0A8T8K4H1"/>
<dbReference type="SUPFAM" id="SSF81606">
    <property type="entry name" value="PP2C-like"/>
    <property type="match status" value="1"/>
</dbReference>
<feature type="transmembrane region" description="Helical" evidence="3">
    <location>
        <begin position="194"/>
        <end position="216"/>
    </location>
</feature>
<feature type="transmembrane region" description="Helical" evidence="3">
    <location>
        <begin position="298"/>
        <end position="320"/>
    </location>
</feature>
<reference evidence="5" key="1">
    <citation type="submission" date="2020-07" db="EMBL/GenBank/DDBJ databases">
        <title>Methanobacterium. sp. MethCan genome.</title>
        <authorList>
            <person name="Postec A."/>
            <person name="Quemeneur M."/>
        </authorList>
    </citation>
    <scope>NUCLEOTIDE SEQUENCE</scope>
    <source>
        <strain evidence="5">MethCAN</strain>
    </source>
</reference>
<organism evidence="5 6">
    <name type="scientific">Methanobacterium alkalithermotolerans</name>
    <dbReference type="NCBI Taxonomy" id="2731220"/>
    <lineage>
        <taxon>Archaea</taxon>
        <taxon>Methanobacteriati</taxon>
        <taxon>Methanobacteriota</taxon>
        <taxon>Methanomada group</taxon>
        <taxon>Methanobacteria</taxon>
        <taxon>Methanobacteriales</taxon>
        <taxon>Methanobacteriaceae</taxon>
        <taxon>Methanobacterium</taxon>
    </lineage>
</organism>
<dbReference type="Gene3D" id="6.10.340.10">
    <property type="match status" value="1"/>
</dbReference>
<keyword evidence="1" id="KW-0378">Hydrolase</keyword>
<feature type="transmembrane region" description="Helical" evidence="3">
    <location>
        <begin position="13"/>
        <end position="36"/>
    </location>
</feature>